<feature type="non-terminal residue" evidence="5">
    <location>
        <position position="241"/>
    </location>
</feature>
<evidence type="ECO:0000313" key="5">
    <source>
        <dbReference type="EMBL" id="KAG2462757.1"/>
    </source>
</evidence>
<feature type="non-terminal residue" evidence="5">
    <location>
        <position position="1"/>
    </location>
</feature>
<dbReference type="GO" id="GO:0019814">
    <property type="term" value="C:immunoglobulin complex"/>
    <property type="evidence" value="ECO:0007669"/>
    <property type="project" value="UniProtKB-KW"/>
</dbReference>
<dbReference type="EMBL" id="JAATIS010004040">
    <property type="protein sequence ID" value="KAG2462757.1"/>
    <property type="molecule type" value="Genomic_DNA"/>
</dbReference>
<keyword evidence="3" id="KW-1280">Immunoglobulin</keyword>
<keyword evidence="6" id="KW-1185">Reference proteome</keyword>
<dbReference type="InterPro" id="IPR036179">
    <property type="entry name" value="Ig-like_dom_sf"/>
</dbReference>
<proteinExistence type="predicted"/>
<evidence type="ECO:0000259" key="4">
    <source>
        <dbReference type="PROSITE" id="PS50835"/>
    </source>
</evidence>
<reference evidence="5 6" key="1">
    <citation type="journal article" date="2021" name="Cell">
        <title>Tracing the genetic footprints of vertebrate landing in non-teleost ray-finned fishes.</title>
        <authorList>
            <person name="Bi X."/>
            <person name="Wang K."/>
            <person name="Yang L."/>
            <person name="Pan H."/>
            <person name="Jiang H."/>
            <person name="Wei Q."/>
            <person name="Fang M."/>
            <person name="Yu H."/>
            <person name="Zhu C."/>
            <person name="Cai Y."/>
            <person name="He Y."/>
            <person name="Gan X."/>
            <person name="Zeng H."/>
            <person name="Yu D."/>
            <person name="Zhu Y."/>
            <person name="Jiang H."/>
            <person name="Qiu Q."/>
            <person name="Yang H."/>
            <person name="Zhang Y.E."/>
            <person name="Wang W."/>
            <person name="Zhu M."/>
            <person name="He S."/>
            <person name="Zhang G."/>
        </authorList>
    </citation>
    <scope>NUCLEOTIDE SEQUENCE [LARGE SCALE GENOMIC DNA]</scope>
    <source>
        <strain evidence="5">Bchr_013</strain>
    </source>
</reference>
<dbReference type="InterPro" id="IPR007110">
    <property type="entry name" value="Ig-like_dom"/>
</dbReference>
<dbReference type="InterPro" id="IPR003599">
    <property type="entry name" value="Ig_sub"/>
</dbReference>
<keyword evidence="2" id="KW-1064">Adaptive immunity</keyword>
<organism evidence="5 6">
    <name type="scientific">Polypterus senegalus</name>
    <name type="common">Senegal bichir</name>
    <dbReference type="NCBI Taxonomy" id="55291"/>
    <lineage>
        <taxon>Eukaryota</taxon>
        <taxon>Metazoa</taxon>
        <taxon>Chordata</taxon>
        <taxon>Craniata</taxon>
        <taxon>Vertebrata</taxon>
        <taxon>Euteleostomi</taxon>
        <taxon>Actinopterygii</taxon>
        <taxon>Polypteriformes</taxon>
        <taxon>Polypteridae</taxon>
        <taxon>Polypterus</taxon>
    </lineage>
</organism>
<sequence>MCSNADETLCHYCVNLGRCSERDVQSDIVLTQKDNEVKKPGDSLQLTCQGSGQSSAGHSVSDYWMSWFRQEPGKELEWLAAIIPDSSTKQYAISIKGRLTISRDYAKQALYLDMNSLKTEDTATYYCVHSAIVLSQRSNEVRKPGESLQLTCQGSGQDSAGNTVTAYYLSWIRQEPGKSLEWLAEINPSSGTINYASSIKGRFTISRDNSKQALYLDMNSLKTEDTATYYCPVDTMRKFML</sequence>
<dbReference type="InterPro" id="IPR013106">
    <property type="entry name" value="Ig_V-set"/>
</dbReference>
<dbReference type="Gene3D" id="2.60.40.10">
    <property type="entry name" value="Immunoglobulins"/>
    <property type="match status" value="2"/>
</dbReference>
<comment type="caution">
    <text evidence="5">The sequence shown here is derived from an EMBL/GenBank/DDBJ whole genome shotgun (WGS) entry which is preliminary data.</text>
</comment>
<accession>A0A8X7X6R4</accession>
<dbReference type="InterPro" id="IPR013783">
    <property type="entry name" value="Ig-like_fold"/>
</dbReference>
<evidence type="ECO:0000256" key="1">
    <source>
        <dbReference type="ARBA" id="ARBA00022859"/>
    </source>
</evidence>
<dbReference type="GO" id="GO:0002250">
    <property type="term" value="P:adaptive immune response"/>
    <property type="evidence" value="ECO:0007669"/>
    <property type="project" value="UniProtKB-KW"/>
</dbReference>
<name>A0A8X7X6R4_POLSE</name>
<dbReference type="SMART" id="SM00406">
    <property type="entry name" value="IGv"/>
    <property type="match status" value="2"/>
</dbReference>
<dbReference type="SMART" id="SM00409">
    <property type="entry name" value="IG"/>
    <property type="match status" value="2"/>
</dbReference>
<dbReference type="Proteomes" id="UP000886611">
    <property type="component" value="Unassembled WGS sequence"/>
</dbReference>
<dbReference type="InterPro" id="IPR050199">
    <property type="entry name" value="IgHV"/>
</dbReference>
<evidence type="ECO:0000256" key="3">
    <source>
        <dbReference type="ARBA" id="ARBA00043265"/>
    </source>
</evidence>
<evidence type="ECO:0000256" key="2">
    <source>
        <dbReference type="ARBA" id="ARBA00023130"/>
    </source>
</evidence>
<dbReference type="SUPFAM" id="SSF48726">
    <property type="entry name" value="Immunoglobulin"/>
    <property type="match status" value="2"/>
</dbReference>
<dbReference type="PROSITE" id="PS50835">
    <property type="entry name" value="IG_LIKE"/>
    <property type="match status" value="2"/>
</dbReference>
<protein>
    <submittedName>
        <fullName evidence="5">HV03 protein</fullName>
    </submittedName>
</protein>
<keyword evidence="1" id="KW-0391">Immunity</keyword>
<dbReference type="Pfam" id="PF07686">
    <property type="entry name" value="V-set"/>
    <property type="match status" value="2"/>
</dbReference>
<dbReference type="PANTHER" id="PTHR23266">
    <property type="entry name" value="IMMUNOGLOBULIN HEAVY CHAIN"/>
    <property type="match status" value="1"/>
</dbReference>
<feature type="domain" description="Ig-like" evidence="4">
    <location>
        <begin position="26"/>
        <end position="127"/>
    </location>
</feature>
<evidence type="ECO:0000313" key="6">
    <source>
        <dbReference type="Proteomes" id="UP000886611"/>
    </source>
</evidence>
<dbReference type="AlphaFoldDB" id="A0A8X7X6R4"/>
<dbReference type="GO" id="GO:0005576">
    <property type="term" value="C:extracellular region"/>
    <property type="evidence" value="ECO:0007669"/>
    <property type="project" value="UniProtKB-ARBA"/>
</dbReference>
<gene>
    <name evidence="5" type="primary">G4</name>
    <name evidence="5" type="ORF">GTO96_0000160</name>
</gene>
<feature type="domain" description="Ig-like" evidence="4">
    <location>
        <begin position="130"/>
        <end position="241"/>
    </location>
</feature>